<reference evidence="1 2" key="1">
    <citation type="journal article" date="2012" name="BMC Genomics">
        <title>Comparative genomics of the white-rot fungi, Phanerochaete carnosa and P. chrysosporium, to elucidate the genetic basis of the distinct wood types they colonize.</title>
        <authorList>
            <person name="Suzuki H."/>
            <person name="MacDonald J."/>
            <person name="Syed K."/>
            <person name="Salamov A."/>
            <person name="Hori C."/>
            <person name="Aerts A."/>
            <person name="Henrissat B."/>
            <person name="Wiebenga A."/>
            <person name="vanKuyk P.A."/>
            <person name="Barry K."/>
            <person name="Lindquist E."/>
            <person name="LaButti K."/>
            <person name="Lapidus A."/>
            <person name="Lucas S."/>
            <person name="Coutinho P."/>
            <person name="Gong Y."/>
            <person name="Samejima M."/>
            <person name="Mahadevan R."/>
            <person name="Abou-Zaid M."/>
            <person name="de Vries R.P."/>
            <person name="Igarashi K."/>
            <person name="Yadav J.S."/>
            <person name="Grigoriev I.V."/>
            <person name="Master E.R."/>
        </authorList>
    </citation>
    <scope>NUCLEOTIDE SEQUENCE [LARGE SCALE GENOMIC DNA]</scope>
    <source>
        <strain evidence="1 2">HHB-10118-sp</strain>
    </source>
</reference>
<dbReference type="KEGG" id="pco:PHACADRAFT_97648"/>
<evidence type="ECO:0000313" key="2">
    <source>
        <dbReference type="Proteomes" id="UP000008370"/>
    </source>
</evidence>
<keyword evidence="2" id="KW-1185">Reference proteome</keyword>
<gene>
    <name evidence="1" type="ORF">PHACADRAFT_97648</name>
</gene>
<dbReference type="AlphaFoldDB" id="K5WVF9"/>
<dbReference type="HOGENOM" id="CLU_120624_0_0_1"/>
<dbReference type="InParanoid" id="K5WVF9"/>
<dbReference type="Proteomes" id="UP000008370">
    <property type="component" value="Unassembled WGS sequence"/>
</dbReference>
<dbReference type="GO" id="GO:0043248">
    <property type="term" value="P:proteasome assembly"/>
    <property type="evidence" value="ECO:0007669"/>
    <property type="project" value="InterPro"/>
</dbReference>
<accession>K5WVF9</accession>
<dbReference type="GeneID" id="18920979"/>
<dbReference type="OrthoDB" id="368507at2759"/>
<organism evidence="1 2">
    <name type="scientific">Phanerochaete carnosa (strain HHB-10118-sp)</name>
    <name type="common">White-rot fungus</name>
    <name type="synonym">Peniophora carnosa</name>
    <dbReference type="NCBI Taxonomy" id="650164"/>
    <lineage>
        <taxon>Eukaryota</taxon>
        <taxon>Fungi</taxon>
        <taxon>Dikarya</taxon>
        <taxon>Basidiomycota</taxon>
        <taxon>Agaricomycotina</taxon>
        <taxon>Agaricomycetes</taxon>
        <taxon>Polyporales</taxon>
        <taxon>Phanerochaetaceae</taxon>
        <taxon>Phanerochaete</taxon>
    </lineage>
</organism>
<dbReference type="EMBL" id="JH930473">
    <property type="protein sequence ID" value="EKM54417.1"/>
    <property type="molecule type" value="Genomic_DNA"/>
</dbReference>
<evidence type="ECO:0008006" key="3">
    <source>
        <dbReference type="Google" id="ProtNLM"/>
    </source>
</evidence>
<name>K5WVF9_PHACS</name>
<proteinExistence type="predicted"/>
<dbReference type="InterPro" id="IPR032157">
    <property type="entry name" value="PAC4"/>
</dbReference>
<dbReference type="Pfam" id="PF16093">
    <property type="entry name" value="PAC4"/>
    <property type="match status" value="1"/>
</dbReference>
<sequence>MSADTSEARKPSVSVHARFVPPADPSLPPLALQVTQLVGSYMIWVGSTEETAENVQLAPLRGALTRDWTCAMPPTSASAGPGAATTLYRSSSSDVSFSMAQRLVDVPPSFMVLGDGPRLILAVERAVVDALKSLEDTGHLPASQVV</sequence>
<dbReference type="RefSeq" id="XP_007397110.1">
    <property type="nucleotide sequence ID" value="XM_007397048.1"/>
</dbReference>
<protein>
    <recommendedName>
        <fullName evidence="3">Proteasome assembly chaperone 3</fullName>
    </recommendedName>
</protein>
<evidence type="ECO:0000313" key="1">
    <source>
        <dbReference type="EMBL" id="EKM54417.1"/>
    </source>
</evidence>